<feature type="domain" description="Immunoglobulin" evidence="13">
    <location>
        <begin position="31"/>
        <end position="140"/>
    </location>
</feature>
<evidence type="ECO:0000256" key="1">
    <source>
        <dbReference type="ARBA" id="ARBA00004251"/>
    </source>
</evidence>
<dbReference type="GO" id="GO:0009897">
    <property type="term" value="C:external side of plasma membrane"/>
    <property type="evidence" value="ECO:0007669"/>
    <property type="project" value="TreeGrafter"/>
</dbReference>
<dbReference type="GO" id="GO:0071222">
    <property type="term" value="P:cellular response to lipopolysaccharide"/>
    <property type="evidence" value="ECO:0007669"/>
    <property type="project" value="TreeGrafter"/>
</dbReference>
<evidence type="ECO:0000313" key="14">
    <source>
        <dbReference type="EMBL" id="KAJ8267467.1"/>
    </source>
</evidence>
<keyword evidence="5" id="KW-1133">Transmembrane helix</keyword>
<evidence type="ECO:0000256" key="10">
    <source>
        <dbReference type="ARBA" id="ARBA00023319"/>
    </source>
</evidence>
<feature type="compositionally biased region" description="Basic and acidic residues" evidence="11">
    <location>
        <begin position="244"/>
        <end position="254"/>
    </location>
</feature>
<keyword evidence="7" id="KW-1015">Disulfide bond</keyword>
<dbReference type="Gene3D" id="2.60.40.10">
    <property type="entry name" value="Immunoglobulins"/>
    <property type="match status" value="1"/>
</dbReference>
<keyword evidence="3" id="KW-0812">Transmembrane</keyword>
<dbReference type="EMBL" id="JAFJMO010000009">
    <property type="protein sequence ID" value="KAJ8267467.1"/>
    <property type="molecule type" value="Genomic_DNA"/>
</dbReference>
<evidence type="ECO:0000256" key="8">
    <source>
        <dbReference type="ARBA" id="ARBA00023170"/>
    </source>
</evidence>
<dbReference type="GO" id="GO:0007166">
    <property type="term" value="P:cell surface receptor signaling pathway"/>
    <property type="evidence" value="ECO:0007669"/>
    <property type="project" value="TreeGrafter"/>
</dbReference>
<dbReference type="AlphaFoldDB" id="A0A9Q1DCY3"/>
<evidence type="ECO:0000313" key="15">
    <source>
        <dbReference type="Proteomes" id="UP001152803"/>
    </source>
</evidence>
<dbReference type="GO" id="GO:0031295">
    <property type="term" value="P:T cell costimulation"/>
    <property type="evidence" value="ECO:0007669"/>
    <property type="project" value="TreeGrafter"/>
</dbReference>
<evidence type="ECO:0000256" key="11">
    <source>
        <dbReference type="SAM" id="MobiDB-lite"/>
    </source>
</evidence>
<dbReference type="Proteomes" id="UP001152803">
    <property type="component" value="Unassembled WGS sequence"/>
</dbReference>
<dbReference type="GO" id="GO:0042130">
    <property type="term" value="P:negative regulation of T cell proliferation"/>
    <property type="evidence" value="ECO:0007669"/>
    <property type="project" value="TreeGrafter"/>
</dbReference>
<keyword evidence="15" id="KW-1185">Reference proteome</keyword>
<keyword evidence="2" id="KW-1003">Cell membrane</keyword>
<keyword evidence="8" id="KW-0675">Receptor</keyword>
<dbReference type="SUPFAM" id="SSF48726">
    <property type="entry name" value="Immunoglobulin"/>
    <property type="match status" value="1"/>
</dbReference>
<evidence type="ECO:0000256" key="5">
    <source>
        <dbReference type="ARBA" id="ARBA00022989"/>
    </source>
</evidence>
<dbReference type="GO" id="GO:0042102">
    <property type="term" value="P:positive regulation of T cell proliferation"/>
    <property type="evidence" value="ECO:0007669"/>
    <property type="project" value="TreeGrafter"/>
</dbReference>
<evidence type="ECO:0000256" key="6">
    <source>
        <dbReference type="ARBA" id="ARBA00023136"/>
    </source>
</evidence>
<keyword evidence="6" id="KW-0472">Membrane</keyword>
<sequence length="280" mass="31393">MLRPLSVWSWASVQCLLLQSLINLSASDPSNIDVFSQVGQEVMLPCHCRSTIDPAKASKHPYLWWETPMESVFELEGPLRFEAPKYRGRVDVRLQGFEEEGNCSLLLRAVRFSDAGLYESFVQAGGRRRRFVRSVELNVRDHKDSKTLAEGERLHLKLHTTQDVTVVFRGKDGKAGEIWRRWGEGEGKAVGGRQGRLVEREGALILSEVKLEDSGTYRVLDPQGLAVSTLLLTVEPEAEPMQPAERHQDARDAHSSAGRASSTSPIISVLMLFSYFCLKL</sequence>
<keyword evidence="9" id="KW-0325">Glycoprotein</keyword>
<evidence type="ECO:0000256" key="4">
    <source>
        <dbReference type="ARBA" id="ARBA00022729"/>
    </source>
</evidence>
<proteinExistence type="predicted"/>
<dbReference type="InterPro" id="IPR003599">
    <property type="entry name" value="Ig_sub"/>
</dbReference>
<feature type="domain" description="Immunoglobulin" evidence="13">
    <location>
        <begin position="143"/>
        <end position="235"/>
    </location>
</feature>
<evidence type="ECO:0000256" key="7">
    <source>
        <dbReference type="ARBA" id="ARBA00023157"/>
    </source>
</evidence>
<feature type="region of interest" description="Disordered" evidence="11">
    <location>
        <begin position="239"/>
        <end position="260"/>
    </location>
</feature>
<dbReference type="InterPro" id="IPR036179">
    <property type="entry name" value="Ig-like_dom_sf"/>
</dbReference>
<comment type="subcellular location">
    <subcellularLocation>
        <location evidence="1">Cell membrane</location>
        <topology evidence="1">Single-pass type I membrane protein</topology>
    </subcellularLocation>
</comment>
<keyword evidence="10" id="KW-0393">Immunoglobulin domain</keyword>
<keyword evidence="4 12" id="KW-0732">Signal</keyword>
<evidence type="ECO:0000256" key="12">
    <source>
        <dbReference type="SAM" id="SignalP"/>
    </source>
</evidence>
<reference evidence="14" key="1">
    <citation type="journal article" date="2023" name="Science">
        <title>Genome structures resolve the early diversification of teleost fishes.</title>
        <authorList>
            <person name="Parey E."/>
            <person name="Louis A."/>
            <person name="Montfort J."/>
            <person name="Bouchez O."/>
            <person name="Roques C."/>
            <person name="Iampietro C."/>
            <person name="Lluch J."/>
            <person name="Castinel A."/>
            <person name="Donnadieu C."/>
            <person name="Desvignes T."/>
            <person name="Floi Bucao C."/>
            <person name="Jouanno E."/>
            <person name="Wen M."/>
            <person name="Mejri S."/>
            <person name="Dirks R."/>
            <person name="Jansen H."/>
            <person name="Henkel C."/>
            <person name="Chen W.J."/>
            <person name="Zahm M."/>
            <person name="Cabau C."/>
            <person name="Klopp C."/>
            <person name="Thompson A.W."/>
            <person name="Robinson-Rechavi M."/>
            <person name="Braasch I."/>
            <person name="Lecointre G."/>
            <person name="Bobe J."/>
            <person name="Postlethwait J.H."/>
            <person name="Berthelot C."/>
            <person name="Roest Crollius H."/>
            <person name="Guiguen Y."/>
        </authorList>
    </citation>
    <scope>NUCLEOTIDE SEQUENCE</scope>
    <source>
        <strain evidence="14">Concon-B</strain>
    </source>
</reference>
<comment type="caution">
    <text evidence="14">The sequence shown here is derived from an EMBL/GenBank/DDBJ whole genome shotgun (WGS) entry which is preliminary data.</text>
</comment>
<gene>
    <name evidence="14" type="ORF">COCON_G00126390</name>
</gene>
<dbReference type="GO" id="GO:0006955">
    <property type="term" value="P:immune response"/>
    <property type="evidence" value="ECO:0007669"/>
    <property type="project" value="TreeGrafter"/>
</dbReference>
<evidence type="ECO:0000256" key="9">
    <source>
        <dbReference type="ARBA" id="ARBA00023180"/>
    </source>
</evidence>
<evidence type="ECO:0000259" key="13">
    <source>
        <dbReference type="SMART" id="SM00409"/>
    </source>
</evidence>
<dbReference type="SMART" id="SM00409">
    <property type="entry name" value="IG"/>
    <property type="match status" value="2"/>
</dbReference>
<name>A0A9Q1DCY3_CONCO</name>
<dbReference type="InterPro" id="IPR051713">
    <property type="entry name" value="T-cell_Activation_Regulation"/>
</dbReference>
<dbReference type="OrthoDB" id="8951452at2759"/>
<organism evidence="14 15">
    <name type="scientific">Conger conger</name>
    <name type="common">Conger eel</name>
    <name type="synonym">Muraena conger</name>
    <dbReference type="NCBI Taxonomy" id="82655"/>
    <lineage>
        <taxon>Eukaryota</taxon>
        <taxon>Metazoa</taxon>
        <taxon>Chordata</taxon>
        <taxon>Craniata</taxon>
        <taxon>Vertebrata</taxon>
        <taxon>Euteleostomi</taxon>
        <taxon>Actinopterygii</taxon>
        <taxon>Neopterygii</taxon>
        <taxon>Teleostei</taxon>
        <taxon>Anguilliformes</taxon>
        <taxon>Congridae</taxon>
        <taxon>Conger</taxon>
    </lineage>
</organism>
<evidence type="ECO:0000256" key="3">
    <source>
        <dbReference type="ARBA" id="ARBA00022692"/>
    </source>
</evidence>
<dbReference type="PANTHER" id="PTHR25466">
    <property type="entry name" value="T-LYMPHOCYTE ACTIVATION ANTIGEN"/>
    <property type="match status" value="1"/>
</dbReference>
<feature type="chain" id="PRO_5040480165" description="Immunoglobulin domain-containing protein" evidence="12">
    <location>
        <begin position="28"/>
        <end position="280"/>
    </location>
</feature>
<dbReference type="InterPro" id="IPR013783">
    <property type="entry name" value="Ig-like_fold"/>
</dbReference>
<accession>A0A9Q1DCY3</accession>
<dbReference type="PANTHER" id="PTHR25466:SF11">
    <property type="entry name" value="GALECTIN 17-RELATED"/>
    <property type="match status" value="1"/>
</dbReference>
<evidence type="ECO:0000256" key="2">
    <source>
        <dbReference type="ARBA" id="ARBA00022475"/>
    </source>
</evidence>
<feature type="signal peptide" evidence="12">
    <location>
        <begin position="1"/>
        <end position="27"/>
    </location>
</feature>
<protein>
    <recommendedName>
        <fullName evidence="13">Immunoglobulin domain-containing protein</fullName>
    </recommendedName>
</protein>